<dbReference type="HAMAP" id="MF_01185">
    <property type="entry name" value="FliW"/>
    <property type="match status" value="1"/>
</dbReference>
<evidence type="ECO:0000256" key="1">
    <source>
        <dbReference type="ARBA" id="ARBA00022490"/>
    </source>
</evidence>
<dbReference type="Pfam" id="PF02623">
    <property type="entry name" value="FliW"/>
    <property type="match status" value="1"/>
</dbReference>
<dbReference type="GO" id="GO:0006417">
    <property type="term" value="P:regulation of translation"/>
    <property type="evidence" value="ECO:0007669"/>
    <property type="project" value="UniProtKB-KW"/>
</dbReference>
<dbReference type="SUPFAM" id="SSF141457">
    <property type="entry name" value="BH3618-like"/>
    <property type="match status" value="1"/>
</dbReference>
<keyword evidence="2 5" id="KW-1005">Bacterial flagellum biogenesis</keyword>
<evidence type="ECO:0000256" key="4">
    <source>
        <dbReference type="ARBA" id="ARBA00023186"/>
    </source>
</evidence>
<reference evidence="6" key="1">
    <citation type="journal article" date="2020" name="mSystems">
        <title>Genome- and Community-Level Interaction Insights into Carbon Utilization and Element Cycling Functions of Hydrothermarchaeota in Hydrothermal Sediment.</title>
        <authorList>
            <person name="Zhou Z."/>
            <person name="Liu Y."/>
            <person name="Xu W."/>
            <person name="Pan J."/>
            <person name="Luo Z.H."/>
            <person name="Li M."/>
        </authorList>
    </citation>
    <scope>NUCLEOTIDE SEQUENCE [LARGE SCALE GENOMIC DNA]</scope>
    <source>
        <strain evidence="6">HyVt-507</strain>
    </source>
</reference>
<evidence type="ECO:0000256" key="3">
    <source>
        <dbReference type="ARBA" id="ARBA00022845"/>
    </source>
</evidence>
<keyword evidence="3 5" id="KW-0810">Translation regulation</keyword>
<dbReference type="Gene3D" id="2.30.290.10">
    <property type="entry name" value="BH3618-like"/>
    <property type="match status" value="1"/>
</dbReference>
<dbReference type="GO" id="GO:0044780">
    <property type="term" value="P:bacterial-type flagellum assembly"/>
    <property type="evidence" value="ECO:0007669"/>
    <property type="project" value="UniProtKB-UniRule"/>
</dbReference>
<dbReference type="PANTHER" id="PTHR39190">
    <property type="entry name" value="FLAGELLAR ASSEMBLY FACTOR FLIW"/>
    <property type="match status" value="1"/>
</dbReference>
<comment type="subunit">
    <text evidence="5">Interacts with translational regulator CsrA and flagellin(s).</text>
</comment>
<sequence>MSYKVKGEVLGFKDTKEVAINEIDPLFSTMLDIKNENISFTLVNPFLLRDYTIDIPLDAKELLEIDENSNIAVYNILIIQKPLEKSTINFLAPLVINMDKKLLAQVILEPKKHPDYGMAETIESFKEK</sequence>
<keyword evidence="6" id="KW-0969">Cilium</keyword>
<protein>
    <recommendedName>
        <fullName evidence="5">Flagellar assembly factor FliW</fullName>
    </recommendedName>
</protein>
<keyword evidence="6" id="KW-0966">Cell projection</keyword>
<dbReference type="InterPro" id="IPR024046">
    <property type="entry name" value="Flagellar_assmbl_FliW_dom_sf"/>
</dbReference>
<keyword evidence="4 5" id="KW-0143">Chaperone</keyword>
<evidence type="ECO:0000256" key="2">
    <source>
        <dbReference type="ARBA" id="ARBA00022795"/>
    </source>
</evidence>
<evidence type="ECO:0000313" key="6">
    <source>
        <dbReference type="EMBL" id="HFB53584.1"/>
    </source>
</evidence>
<dbReference type="Proteomes" id="UP000886390">
    <property type="component" value="Unassembled WGS sequence"/>
</dbReference>
<organism evidence="6">
    <name type="scientific">Sulfurimonas autotrophica</name>
    <dbReference type="NCBI Taxonomy" id="202747"/>
    <lineage>
        <taxon>Bacteria</taxon>
        <taxon>Pseudomonadati</taxon>
        <taxon>Campylobacterota</taxon>
        <taxon>Epsilonproteobacteria</taxon>
        <taxon>Campylobacterales</taxon>
        <taxon>Sulfurimonadaceae</taxon>
        <taxon>Sulfurimonas</taxon>
    </lineage>
</organism>
<evidence type="ECO:0000256" key="5">
    <source>
        <dbReference type="HAMAP-Rule" id="MF_01185"/>
    </source>
</evidence>
<dbReference type="PANTHER" id="PTHR39190:SF1">
    <property type="entry name" value="FLAGELLAR ASSEMBLY FACTOR FLIW"/>
    <property type="match status" value="1"/>
</dbReference>
<keyword evidence="1 5" id="KW-0963">Cytoplasm</keyword>
<comment type="caution">
    <text evidence="6">The sequence shown here is derived from an EMBL/GenBank/DDBJ whole genome shotgun (WGS) entry which is preliminary data.</text>
</comment>
<dbReference type="AlphaFoldDB" id="A0A7C3C2F9"/>
<accession>A0A7C3C2F9</accession>
<dbReference type="InterPro" id="IPR003775">
    <property type="entry name" value="Flagellar_assembly_factor_FliW"/>
</dbReference>
<proteinExistence type="inferred from homology"/>
<comment type="subcellular location">
    <subcellularLocation>
        <location evidence="5">Cytoplasm</location>
    </subcellularLocation>
</comment>
<dbReference type="NCBIfam" id="NF009790">
    <property type="entry name" value="PRK13282.1"/>
    <property type="match status" value="1"/>
</dbReference>
<comment type="similarity">
    <text evidence="5">Belongs to the FliW family.</text>
</comment>
<dbReference type="GO" id="GO:0005737">
    <property type="term" value="C:cytoplasm"/>
    <property type="evidence" value="ECO:0007669"/>
    <property type="project" value="UniProtKB-SubCell"/>
</dbReference>
<gene>
    <name evidence="5 6" type="primary">fliW</name>
    <name evidence="6" type="ORF">ENJ67_02515</name>
</gene>
<name>A0A7C3C2F9_9BACT</name>
<keyword evidence="6" id="KW-0282">Flagellum</keyword>
<dbReference type="EMBL" id="DRNH01000135">
    <property type="protein sequence ID" value="HFB53584.1"/>
    <property type="molecule type" value="Genomic_DNA"/>
</dbReference>
<comment type="function">
    <text evidence="5">Acts as an anti-CsrA protein, binds CsrA and prevents it from repressing translation of its target genes, one of which is flagellin. Binds to flagellin and participates in the assembly of the flagellum.</text>
</comment>